<feature type="region of interest" description="Disordered" evidence="1">
    <location>
        <begin position="150"/>
        <end position="218"/>
    </location>
</feature>
<feature type="compositionally biased region" description="Polar residues" evidence="1">
    <location>
        <begin position="176"/>
        <end position="198"/>
    </location>
</feature>
<dbReference type="AlphaFoldDB" id="A0A7T8HLK1"/>
<name>A0A7T8HLK1_CALRO</name>
<keyword evidence="5" id="KW-1185">Reference proteome</keyword>
<evidence type="ECO:0000313" key="5">
    <source>
        <dbReference type="Proteomes" id="UP000595437"/>
    </source>
</evidence>
<evidence type="ECO:0000313" key="4">
    <source>
        <dbReference type="EMBL" id="QQP52248.1"/>
    </source>
</evidence>
<dbReference type="EMBL" id="CP045901">
    <property type="protein sequence ID" value="QQP37617.1"/>
    <property type="molecule type" value="Genomic_DNA"/>
</dbReference>
<dbReference type="Proteomes" id="UP000595437">
    <property type="component" value="Chromosome 12"/>
</dbReference>
<organism evidence="4 5">
    <name type="scientific">Caligus rogercresseyi</name>
    <name type="common">Sea louse</name>
    <dbReference type="NCBI Taxonomy" id="217165"/>
    <lineage>
        <taxon>Eukaryota</taxon>
        <taxon>Metazoa</taxon>
        <taxon>Ecdysozoa</taxon>
        <taxon>Arthropoda</taxon>
        <taxon>Crustacea</taxon>
        <taxon>Multicrustacea</taxon>
        <taxon>Hexanauplia</taxon>
        <taxon>Copepoda</taxon>
        <taxon>Siphonostomatoida</taxon>
        <taxon>Caligidae</taxon>
        <taxon>Caligus</taxon>
    </lineage>
</organism>
<feature type="compositionally biased region" description="Acidic residues" evidence="1">
    <location>
        <begin position="199"/>
        <end position="210"/>
    </location>
</feature>
<dbReference type="OrthoDB" id="8052599at2759"/>
<dbReference type="Proteomes" id="UP000595437">
    <property type="component" value="Chromosome 21"/>
</dbReference>
<dbReference type="EMBL" id="CP045910">
    <property type="protein sequence ID" value="QQP31633.1"/>
    <property type="molecule type" value="Genomic_DNA"/>
</dbReference>
<protein>
    <recommendedName>
        <fullName evidence="6">DUF659 domain-containing protein</fullName>
    </recommendedName>
</protein>
<evidence type="ECO:0008006" key="6">
    <source>
        <dbReference type="Google" id="ProtNLM"/>
    </source>
</evidence>
<reference evidence="4" key="2">
    <citation type="journal article" name="Sci. Data">
        <title>Chromosome-scale genome assembly of the sea louse Caligus rogercresseyi by SMRT sequencing and Hi-C analysis.</title>
        <authorList>
            <person name="Gallardo-Escarate C."/>
            <person name="Valenzuela-Munoz V."/>
            <person name="Nunez-Acuna G."/>
            <person name="Valenzuela-Miranda D."/>
            <person name="Goncalves A.T."/>
            <person name="Escobar-Sepulveda H."/>
            <person name="Liachko I."/>
            <person name="Nelson B."/>
            <person name="Roberts S."/>
            <person name="Warren W."/>
        </authorList>
    </citation>
    <scope>NUCLEOTIDE SEQUENCE</scope>
    <source>
        <tissue evidence="4">Whole tissue</tissue>
    </source>
</reference>
<sequence>MPFKKSSSTTEKNKETWRMNLVQFQAPSRRGNVAIHEEPLSDRSRMPLKSHVMGRFKSLESIAKERKERVGLIAVELKALWRTTLNFPPVSDQAIRAKLEKLLQEYDHCRKKQNFDSLDELFDVTKVKGQWLCKEDKNLYELQMQSKGQVGYSTGKRASAQTIHPSKRRNTLDVDVSNSATESSSVALDSSETGTDSCDTSEDSSMEDEAAPSTRTRKYNPTGVARRLVTSSKLSTHKAAKVCRQLSGEGIEIRTPSQPGIHKALYRRAAEVKQHLVSTLHQEKWSLHFDGKKINGIEHQAVVLKNEAKEIKLTVLQLKDGTAATIAKGLQDVLQEFNLWGSILMIIADTTSVNTGKKSGVVIRLQQMFEKNGSHRPKFISCQHHVLDRILRIVMDDELHDSTKSPDIEYFFVKDLVRMYDQLKAAFINGKAEIKETGGWRDDMKFLYHLTRVFRHFTEKDEVPFVNFQQIPNISNARWNSRAILALLAFILMPETRTRLRKICSFISYQWAGHWFSNQLFRNEDFEELSSALDGYPKGLKCLETHWKRDESPINIARSNQCCERAIKVMQDLDKSCRNKDNLPLRFVLSNDINVTNCH</sequence>
<accession>A0A7T8HLK1</accession>
<evidence type="ECO:0000256" key="1">
    <source>
        <dbReference type="SAM" id="MobiDB-lite"/>
    </source>
</evidence>
<gene>
    <name evidence="4" type="ORF">FKW44_004340</name>
    <name evidence="3" type="ORF">FKW44_017940</name>
    <name evidence="2" type="ORF">FKW44_025296</name>
</gene>
<proteinExistence type="predicted"/>
<evidence type="ECO:0000313" key="3">
    <source>
        <dbReference type="EMBL" id="QQP37617.1"/>
    </source>
</evidence>
<evidence type="ECO:0000313" key="2">
    <source>
        <dbReference type="EMBL" id="QQP31633.1"/>
    </source>
</evidence>
<reference evidence="5" key="1">
    <citation type="submission" date="2021-01" db="EMBL/GenBank/DDBJ databases">
        <title>Caligus Genome Assembly.</title>
        <authorList>
            <person name="Gallardo-Escarate C."/>
        </authorList>
    </citation>
    <scope>NUCLEOTIDE SEQUENCE [LARGE SCALE GENOMIC DNA]</scope>
</reference>
<dbReference type="EMBL" id="CP045892">
    <property type="protein sequence ID" value="QQP52248.1"/>
    <property type="molecule type" value="Genomic_DNA"/>
</dbReference>
<dbReference type="Proteomes" id="UP000595437">
    <property type="component" value="Chromosome 3"/>
</dbReference>